<comment type="pathway">
    <text evidence="11">Carbohydrate degradation.</text>
</comment>
<comment type="cofactor">
    <cofactor evidence="11 14">
        <name>a divalent metal cation</name>
        <dbReference type="ChEBI" id="CHEBI:60240"/>
    </cofactor>
    <text evidence="11 14">Binds 1 divalent metal cation per subunit.</text>
</comment>
<dbReference type="Pfam" id="PF00834">
    <property type="entry name" value="Ribul_P_3_epim"/>
    <property type="match status" value="1"/>
</dbReference>
<dbReference type="EMBL" id="AEQP01000024">
    <property type="protein sequence ID" value="EFV93753.1"/>
    <property type="molecule type" value="Genomic_DNA"/>
</dbReference>
<dbReference type="NCBIfam" id="TIGR01163">
    <property type="entry name" value="rpe"/>
    <property type="match status" value="1"/>
</dbReference>
<evidence type="ECO:0000313" key="16">
    <source>
        <dbReference type="EMBL" id="EFV93753.1"/>
    </source>
</evidence>
<dbReference type="GO" id="GO:0004750">
    <property type="term" value="F:D-ribulose-phosphate 3-epimerase activity"/>
    <property type="evidence" value="ECO:0007669"/>
    <property type="project" value="UniProtKB-UniRule"/>
</dbReference>
<feature type="active site" description="Proton donor" evidence="11 13">
    <location>
        <position position="193"/>
    </location>
</feature>
<dbReference type="HOGENOM" id="CLU_054856_2_1_4"/>
<comment type="caution">
    <text evidence="16">The sequence shown here is derived from an EMBL/GenBank/DDBJ whole genome shotgun (WGS) entry which is preliminary data.</text>
</comment>
<keyword evidence="10 11" id="KW-0413">Isomerase</keyword>
<dbReference type="PIRSF" id="PIRSF001461">
    <property type="entry name" value="RPE"/>
    <property type="match status" value="1"/>
</dbReference>
<feature type="binding site" evidence="11">
    <location>
        <begin position="193"/>
        <end position="195"/>
    </location>
    <ligand>
        <name>substrate</name>
    </ligand>
</feature>
<dbReference type="GO" id="GO:0019323">
    <property type="term" value="P:pentose catabolic process"/>
    <property type="evidence" value="ECO:0007669"/>
    <property type="project" value="UniProtKB-UniRule"/>
</dbReference>
<dbReference type="InterPro" id="IPR011060">
    <property type="entry name" value="RibuloseP-bd_barrel"/>
</dbReference>
<keyword evidence="17" id="KW-1185">Reference proteome</keyword>
<evidence type="ECO:0000256" key="5">
    <source>
        <dbReference type="ARBA" id="ARBA00001954"/>
    </source>
</evidence>
<protein>
    <recommendedName>
        <fullName evidence="7 11">Ribulose-phosphate 3-epimerase</fullName>
        <ecNumber evidence="7 11">5.1.3.1</ecNumber>
    </recommendedName>
</protein>
<dbReference type="GO" id="GO:0006098">
    <property type="term" value="P:pentose-phosphate shunt"/>
    <property type="evidence" value="ECO:0007669"/>
    <property type="project" value="UniProtKB-UniRule"/>
</dbReference>
<dbReference type="InterPro" id="IPR013785">
    <property type="entry name" value="Aldolase_TIM"/>
</dbReference>
<dbReference type="PROSITE" id="PS01086">
    <property type="entry name" value="RIBUL_P_3_EPIMER_2"/>
    <property type="match status" value="1"/>
</dbReference>
<evidence type="ECO:0000256" key="4">
    <source>
        <dbReference type="ARBA" id="ARBA00001947"/>
    </source>
</evidence>
<dbReference type="NCBIfam" id="NF004076">
    <property type="entry name" value="PRK05581.1-4"/>
    <property type="match status" value="1"/>
</dbReference>
<dbReference type="EC" id="5.1.3.1" evidence="7 11"/>
<proteinExistence type="inferred from homology"/>
<dbReference type="SUPFAM" id="SSF51366">
    <property type="entry name" value="Ribulose-phoshate binding barrel"/>
    <property type="match status" value="1"/>
</dbReference>
<comment type="cofactor">
    <cofactor evidence="3">
        <name>Co(2+)</name>
        <dbReference type="ChEBI" id="CHEBI:48828"/>
    </cofactor>
</comment>
<dbReference type="GO" id="GO:0046872">
    <property type="term" value="F:metal ion binding"/>
    <property type="evidence" value="ECO:0007669"/>
    <property type="project" value="UniProtKB-UniRule"/>
</dbReference>
<dbReference type="InterPro" id="IPR000056">
    <property type="entry name" value="Ribul_P_3_epim-like"/>
</dbReference>
<dbReference type="RefSeq" id="WP_005675144.1">
    <property type="nucleotide sequence ID" value="NZ_CP146288.1"/>
</dbReference>
<evidence type="ECO:0000256" key="14">
    <source>
        <dbReference type="PIRSR" id="PIRSR001461-2"/>
    </source>
</evidence>
<evidence type="ECO:0000313" key="17">
    <source>
        <dbReference type="Proteomes" id="UP000011021"/>
    </source>
</evidence>
<evidence type="ECO:0000256" key="3">
    <source>
        <dbReference type="ARBA" id="ARBA00001941"/>
    </source>
</evidence>
<evidence type="ECO:0000256" key="13">
    <source>
        <dbReference type="PIRSR" id="PIRSR001461-1"/>
    </source>
</evidence>
<comment type="similarity">
    <text evidence="6 11 12">Belongs to the ribulose-phosphate 3-epimerase family.</text>
</comment>
<keyword evidence="14" id="KW-0170">Cobalt</keyword>
<dbReference type="STRING" id="887898.HMPREF0551_2649"/>
<evidence type="ECO:0000256" key="10">
    <source>
        <dbReference type="ARBA" id="ARBA00023235"/>
    </source>
</evidence>
<dbReference type="eggNOG" id="COG0036">
    <property type="taxonomic scope" value="Bacteria"/>
</dbReference>
<dbReference type="GO" id="GO:0005737">
    <property type="term" value="C:cytoplasm"/>
    <property type="evidence" value="ECO:0007669"/>
    <property type="project" value="UniProtKB-ARBA"/>
</dbReference>
<feature type="binding site" evidence="15">
    <location>
        <position position="195"/>
    </location>
    <ligand>
        <name>substrate</name>
    </ligand>
</feature>
<evidence type="ECO:0000256" key="8">
    <source>
        <dbReference type="ARBA" id="ARBA00022567"/>
    </source>
</evidence>
<feature type="binding site" evidence="11 14">
    <location>
        <position position="47"/>
    </location>
    <ligand>
        <name>a divalent metal cation</name>
        <dbReference type="ChEBI" id="CHEBI:60240"/>
    </ligand>
</feature>
<dbReference type="PROSITE" id="PS01085">
    <property type="entry name" value="RIBUL_P_3_EPIMER_1"/>
    <property type="match status" value="1"/>
</dbReference>
<sequence>MILFNTRFKGRASHMTYRIAPSMLSADFGRLKEEVQAIEAAGADLLHFDVMDNHYVPNLTVGPMVCKALRPHIRMPIDVHLMVSPVDSLAAAFADAGADIITFHPEASPHVDRTLQLIRSRGCKAGLVFNPATPLSWLDYTLDQLDIVLLMSVNPGFGGQSFIPGTLAKLRDARQRIDAEKARSGRDIWLEVDGGVKVDNIAEIAAAGADTFVAGSAVFGAPDPDGGYHGVLKRFREALA</sequence>
<keyword evidence="14" id="KW-0464">Manganese</keyword>
<evidence type="ECO:0000256" key="11">
    <source>
        <dbReference type="HAMAP-Rule" id="MF_02227"/>
    </source>
</evidence>
<dbReference type="FunFam" id="3.20.20.70:FF:000004">
    <property type="entry name" value="Ribulose-phosphate 3-epimerase"/>
    <property type="match status" value="1"/>
</dbReference>
<comment type="catalytic activity">
    <reaction evidence="1 11 12">
        <text>D-ribulose 5-phosphate = D-xylulose 5-phosphate</text>
        <dbReference type="Rhea" id="RHEA:13677"/>
        <dbReference type="ChEBI" id="CHEBI:57737"/>
        <dbReference type="ChEBI" id="CHEBI:58121"/>
        <dbReference type="EC" id="5.1.3.1"/>
    </reaction>
</comment>
<comment type="function">
    <text evidence="11">Catalyzes the reversible epimerization of D-ribulose 5-phosphate to D-xylulose 5-phosphate.</text>
</comment>
<comment type="cofactor">
    <cofactor evidence="2">
        <name>Mn(2+)</name>
        <dbReference type="ChEBI" id="CHEBI:29035"/>
    </cofactor>
</comment>
<comment type="cofactor">
    <cofactor evidence="4">
        <name>Zn(2+)</name>
        <dbReference type="ChEBI" id="CHEBI:29105"/>
    </cofactor>
</comment>
<evidence type="ECO:0000256" key="9">
    <source>
        <dbReference type="ARBA" id="ARBA00022723"/>
    </source>
</evidence>
<keyword evidence="14" id="KW-0862">Zinc</keyword>
<feature type="binding site" evidence="11 14">
    <location>
        <position position="49"/>
    </location>
    <ligand>
        <name>a divalent metal cation</name>
        <dbReference type="ChEBI" id="CHEBI:60240"/>
    </ligand>
</feature>
<accession>E7S0T8</accession>
<feature type="binding site" evidence="11 14">
    <location>
        <position position="193"/>
    </location>
    <ligand>
        <name>a divalent metal cation</name>
        <dbReference type="ChEBI" id="CHEBI:60240"/>
    </ligand>
</feature>
<feature type="active site" description="Proton acceptor" evidence="11 13">
    <location>
        <position position="49"/>
    </location>
</feature>
<feature type="binding site" evidence="11 15">
    <location>
        <begin position="156"/>
        <end position="159"/>
    </location>
    <ligand>
        <name>substrate</name>
    </ligand>
</feature>
<dbReference type="CDD" id="cd00429">
    <property type="entry name" value="RPE"/>
    <property type="match status" value="1"/>
</dbReference>
<dbReference type="InterPro" id="IPR026019">
    <property type="entry name" value="Ribul_P_3_epim"/>
</dbReference>
<evidence type="ECO:0000256" key="1">
    <source>
        <dbReference type="ARBA" id="ARBA00001782"/>
    </source>
</evidence>
<dbReference type="Proteomes" id="UP000011021">
    <property type="component" value="Unassembled WGS sequence"/>
</dbReference>
<feature type="binding site" evidence="11 14">
    <location>
        <position position="80"/>
    </location>
    <ligand>
        <name>a divalent metal cation</name>
        <dbReference type="ChEBI" id="CHEBI:60240"/>
    </ligand>
</feature>
<evidence type="ECO:0000256" key="12">
    <source>
        <dbReference type="PIRNR" id="PIRNR001461"/>
    </source>
</evidence>
<evidence type="ECO:0000256" key="7">
    <source>
        <dbReference type="ARBA" id="ARBA00013188"/>
    </source>
</evidence>
<feature type="binding site" evidence="11 15">
    <location>
        <position position="22"/>
    </location>
    <ligand>
        <name>substrate</name>
    </ligand>
</feature>
<dbReference type="AlphaFoldDB" id="E7S0T8"/>
<dbReference type="PANTHER" id="PTHR11749">
    <property type="entry name" value="RIBULOSE-5-PHOSPHATE-3-EPIMERASE"/>
    <property type="match status" value="1"/>
</dbReference>
<evidence type="ECO:0000256" key="6">
    <source>
        <dbReference type="ARBA" id="ARBA00009541"/>
    </source>
</evidence>
<gene>
    <name evidence="11 16" type="primary">rpe</name>
    <name evidence="16" type="ORF">HMPREF0551_2649</name>
</gene>
<organism evidence="16 17">
    <name type="scientific">Lautropia mirabilis ATCC 51599</name>
    <dbReference type="NCBI Taxonomy" id="887898"/>
    <lineage>
        <taxon>Bacteria</taxon>
        <taxon>Pseudomonadati</taxon>
        <taxon>Pseudomonadota</taxon>
        <taxon>Betaproteobacteria</taxon>
        <taxon>Burkholderiales</taxon>
        <taxon>Burkholderiaceae</taxon>
        <taxon>Lautropia</taxon>
    </lineage>
</organism>
<evidence type="ECO:0000256" key="2">
    <source>
        <dbReference type="ARBA" id="ARBA00001936"/>
    </source>
</evidence>
<feature type="binding site" evidence="11 15">
    <location>
        <begin position="215"/>
        <end position="216"/>
    </location>
    <ligand>
        <name>substrate</name>
    </ligand>
</feature>
<comment type="cofactor">
    <cofactor evidence="5">
        <name>Fe(2+)</name>
        <dbReference type="ChEBI" id="CHEBI:29033"/>
    </cofactor>
</comment>
<feature type="binding site" evidence="11 15">
    <location>
        <position position="80"/>
    </location>
    <ligand>
        <name>substrate</name>
    </ligand>
</feature>
<dbReference type="Gene3D" id="3.20.20.70">
    <property type="entry name" value="Aldolase class I"/>
    <property type="match status" value="1"/>
</dbReference>
<evidence type="ECO:0000256" key="15">
    <source>
        <dbReference type="PIRSR" id="PIRSR001461-3"/>
    </source>
</evidence>
<name>E7S0T8_9BURK</name>
<dbReference type="HAMAP" id="MF_02227">
    <property type="entry name" value="RPE"/>
    <property type="match status" value="1"/>
</dbReference>
<keyword evidence="11 12" id="KW-0119">Carbohydrate metabolism</keyword>
<keyword evidence="9 11" id="KW-0479">Metal-binding</keyword>
<keyword evidence="8" id="KW-0113">Calvin cycle</keyword>
<dbReference type="GO" id="GO:0019253">
    <property type="term" value="P:reductive pentose-phosphate cycle"/>
    <property type="evidence" value="ECO:0007669"/>
    <property type="project" value="UniProtKB-KW"/>
</dbReference>
<reference evidence="16 17" key="1">
    <citation type="submission" date="2010-12" db="EMBL/GenBank/DDBJ databases">
        <authorList>
            <person name="Muzny D."/>
            <person name="Qin X."/>
            <person name="Deng J."/>
            <person name="Jiang H."/>
            <person name="Liu Y."/>
            <person name="Qu J."/>
            <person name="Song X.-Z."/>
            <person name="Zhang L."/>
            <person name="Thornton R."/>
            <person name="Coyle M."/>
            <person name="Francisco L."/>
            <person name="Jackson L."/>
            <person name="Javaid M."/>
            <person name="Korchina V."/>
            <person name="Kovar C."/>
            <person name="Mata R."/>
            <person name="Mathew T."/>
            <person name="Ngo R."/>
            <person name="Nguyen L."/>
            <person name="Nguyen N."/>
            <person name="Okwuonu G."/>
            <person name="Ongeri F."/>
            <person name="Pham C."/>
            <person name="Simmons D."/>
            <person name="Wilczek-Boney K."/>
            <person name="Hale W."/>
            <person name="Jakkamsetti A."/>
            <person name="Pham P."/>
            <person name="Ruth R."/>
            <person name="San Lucas F."/>
            <person name="Warren J."/>
            <person name="Zhang J."/>
            <person name="Zhao Z."/>
            <person name="Zhou C."/>
            <person name="Zhu D."/>
            <person name="Lee S."/>
            <person name="Bess C."/>
            <person name="Blankenburg K."/>
            <person name="Forbes L."/>
            <person name="Fu Q."/>
            <person name="Gubbala S."/>
            <person name="Hirani K."/>
            <person name="Jayaseelan J.C."/>
            <person name="Lara F."/>
            <person name="Munidasa M."/>
            <person name="Palculict T."/>
            <person name="Patil S."/>
            <person name="Pu L.-L."/>
            <person name="Saada N."/>
            <person name="Tang L."/>
            <person name="Weissenberger G."/>
            <person name="Zhu Y."/>
            <person name="Hemphill L."/>
            <person name="Shang Y."/>
            <person name="Youmans B."/>
            <person name="Ayvaz T."/>
            <person name="Ross M."/>
            <person name="Santibanez J."/>
            <person name="Aqrawi P."/>
            <person name="Gross S."/>
            <person name="Joshi V."/>
            <person name="Fowler G."/>
            <person name="Nazareth L."/>
            <person name="Reid J."/>
            <person name="Worley K."/>
            <person name="Petrosino J."/>
            <person name="Highlander S."/>
            <person name="Gibbs R."/>
        </authorList>
    </citation>
    <scope>NUCLEOTIDE SEQUENCE [LARGE SCALE GENOMIC DNA]</scope>
    <source>
        <strain evidence="16 17">ATCC 51599</strain>
    </source>
</reference>